<proteinExistence type="predicted"/>
<evidence type="ECO:0000256" key="1">
    <source>
        <dbReference type="SAM" id="MobiDB-lite"/>
    </source>
</evidence>
<dbReference type="Pfam" id="PF22942">
    <property type="entry name" value="DUF7025"/>
    <property type="match status" value="1"/>
</dbReference>
<dbReference type="EMBL" id="JAGPNK010000006">
    <property type="protein sequence ID" value="KAH7320048.1"/>
    <property type="molecule type" value="Genomic_DNA"/>
</dbReference>
<dbReference type="Gene3D" id="3.40.50.300">
    <property type="entry name" value="P-loop containing nucleotide triphosphate hydrolases"/>
    <property type="match status" value="1"/>
</dbReference>
<dbReference type="OrthoDB" id="10042665at2759"/>
<feature type="compositionally biased region" description="Basic residues" evidence="1">
    <location>
        <begin position="114"/>
        <end position="125"/>
    </location>
</feature>
<dbReference type="SMART" id="SM00382">
    <property type="entry name" value="AAA"/>
    <property type="match status" value="1"/>
</dbReference>
<dbReference type="Pfam" id="PF00004">
    <property type="entry name" value="AAA"/>
    <property type="match status" value="1"/>
</dbReference>
<organism evidence="3 4">
    <name type="scientific">Stachybotrys elegans</name>
    <dbReference type="NCBI Taxonomy" id="80388"/>
    <lineage>
        <taxon>Eukaryota</taxon>
        <taxon>Fungi</taxon>
        <taxon>Dikarya</taxon>
        <taxon>Ascomycota</taxon>
        <taxon>Pezizomycotina</taxon>
        <taxon>Sordariomycetes</taxon>
        <taxon>Hypocreomycetidae</taxon>
        <taxon>Hypocreales</taxon>
        <taxon>Stachybotryaceae</taxon>
        <taxon>Stachybotrys</taxon>
    </lineage>
</organism>
<dbReference type="Pfam" id="PF23232">
    <property type="entry name" value="AAA_lid_13"/>
    <property type="match status" value="1"/>
</dbReference>
<feature type="region of interest" description="Disordered" evidence="1">
    <location>
        <begin position="1"/>
        <end position="33"/>
    </location>
</feature>
<feature type="region of interest" description="Disordered" evidence="1">
    <location>
        <begin position="71"/>
        <end position="133"/>
    </location>
</feature>
<feature type="compositionally biased region" description="Basic and acidic residues" evidence="1">
    <location>
        <begin position="1"/>
        <end position="17"/>
    </location>
</feature>
<dbReference type="PANTHER" id="PTHR46411">
    <property type="entry name" value="FAMILY ATPASE, PUTATIVE-RELATED"/>
    <property type="match status" value="1"/>
</dbReference>
<dbReference type="InterPro" id="IPR003593">
    <property type="entry name" value="AAA+_ATPase"/>
</dbReference>
<evidence type="ECO:0000259" key="2">
    <source>
        <dbReference type="SMART" id="SM00382"/>
    </source>
</evidence>
<dbReference type="InterPro" id="IPR054289">
    <property type="entry name" value="DUF7025"/>
</dbReference>
<dbReference type="Proteomes" id="UP000813444">
    <property type="component" value="Unassembled WGS sequence"/>
</dbReference>
<reference evidence="3" key="1">
    <citation type="journal article" date="2021" name="Nat. Commun.">
        <title>Genetic determinants of endophytism in the Arabidopsis root mycobiome.</title>
        <authorList>
            <person name="Mesny F."/>
            <person name="Miyauchi S."/>
            <person name="Thiergart T."/>
            <person name="Pickel B."/>
            <person name="Atanasova L."/>
            <person name="Karlsson M."/>
            <person name="Huettel B."/>
            <person name="Barry K.W."/>
            <person name="Haridas S."/>
            <person name="Chen C."/>
            <person name="Bauer D."/>
            <person name="Andreopoulos W."/>
            <person name="Pangilinan J."/>
            <person name="LaButti K."/>
            <person name="Riley R."/>
            <person name="Lipzen A."/>
            <person name="Clum A."/>
            <person name="Drula E."/>
            <person name="Henrissat B."/>
            <person name="Kohler A."/>
            <person name="Grigoriev I.V."/>
            <person name="Martin F.M."/>
            <person name="Hacquard S."/>
        </authorList>
    </citation>
    <scope>NUCLEOTIDE SEQUENCE</scope>
    <source>
        <strain evidence="3">MPI-CAGE-CH-0235</strain>
    </source>
</reference>
<evidence type="ECO:0000313" key="3">
    <source>
        <dbReference type="EMBL" id="KAH7320048.1"/>
    </source>
</evidence>
<name>A0A8K0SWE1_9HYPO</name>
<evidence type="ECO:0000313" key="4">
    <source>
        <dbReference type="Proteomes" id="UP000813444"/>
    </source>
</evidence>
<feature type="domain" description="AAA+ ATPase" evidence="2">
    <location>
        <begin position="568"/>
        <end position="695"/>
    </location>
</feature>
<keyword evidence="3" id="KW-0378">Hydrolase</keyword>
<gene>
    <name evidence="3" type="ORF">B0I35DRAFT_478337</name>
</gene>
<dbReference type="GO" id="GO:0016887">
    <property type="term" value="F:ATP hydrolysis activity"/>
    <property type="evidence" value="ECO:0007669"/>
    <property type="project" value="InterPro"/>
</dbReference>
<dbReference type="PANTHER" id="PTHR46411:SF2">
    <property type="entry name" value="AAA+ ATPASE DOMAIN-CONTAINING PROTEIN"/>
    <property type="match status" value="1"/>
</dbReference>
<dbReference type="InterPro" id="IPR056599">
    <property type="entry name" value="AAA_lid_fung"/>
</dbReference>
<dbReference type="GO" id="GO:0005524">
    <property type="term" value="F:ATP binding"/>
    <property type="evidence" value="ECO:0007669"/>
    <property type="project" value="InterPro"/>
</dbReference>
<comment type="caution">
    <text evidence="3">The sequence shown here is derived from an EMBL/GenBank/DDBJ whole genome shotgun (WGS) entry which is preliminary data.</text>
</comment>
<dbReference type="AlphaFoldDB" id="A0A8K0SWE1"/>
<dbReference type="SUPFAM" id="SSF52540">
    <property type="entry name" value="P-loop containing nucleoside triphosphate hydrolases"/>
    <property type="match status" value="1"/>
</dbReference>
<feature type="compositionally biased region" description="Polar residues" evidence="1">
    <location>
        <begin position="103"/>
        <end position="113"/>
    </location>
</feature>
<dbReference type="CDD" id="cd19481">
    <property type="entry name" value="RecA-like_protease"/>
    <property type="match status" value="1"/>
</dbReference>
<dbReference type="InterPro" id="IPR027417">
    <property type="entry name" value="P-loop_NTPase"/>
</dbReference>
<keyword evidence="4" id="KW-1185">Reference proteome</keyword>
<accession>A0A8K0SWE1</accession>
<protein>
    <submittedName>
        <fullName evidence="3">P-loop containing nucleoside triphosphate hydrolase protein</fullName>
    </submittedName>
</protein>
<dbReference type="InterPro" id="IPR003959">
    <property type="entry name" value="ATPase_AAA_core"/>
</dbReference>
<feature type="compositionally biased region" description="Basic and acidic residues" evidence="1">
    <location>
        <begin position="89"/>
        <end position="100"/>
    </location>
</feature>
<sequence>MAYHEERPRIVYRHRDDDDALSTSSYDSTISHDREPEHIVLDADELHPRDVVYVLRLTTRRHKTLATYESTNPFTSIPDYDNPSSGHSNHNDDENTDRPIIEIQTTVNVNRSLGNRRRNPPHSRRPPNGGSVPITMQMQFEEVDWQEPRRYDIEVDDYNAVDEAHNAVMKLRSPYLSNALKAVVSYYPFCSLDGKTLTFDAPYTVLYHHREALLHYRDNQPSCHDEEYAATTARHIDILLQFLKDNPVGKAVAMEEGRHKLPTPLATFDYYWLLLKPGSVVYAKMNDVWSAFVVSSFDRYPATRSAPYRINCWYIESDGTKTCRFMTEFTIPPWLGEQAIGSQTLVPEEYWVEDLQAQGGRTMREKQIHEGKMYCELLKRPTYLEHTGNLIDTGSSILAAPGSTGFMSGRVICDASGFRKYYDNGAYPPPYRGNRRCPPVALMPTKDALPLFLPRCGCTVCEAKLERPGDSPYVGIEDVDPLDTTQQSDLYYMVCKKVIPAFLLSTRRWGQVQLQNLEPVQSDKNAFKNLVLDDNIKVTVKALIGKFATATEGQVSPWGNDFVKNKGEGRIFLLHGTPGVGKTCTAECVAELTGRPLISLTSGDLGTDIYNVESELNYFLQLGQRYGALVLLDEADVYLERRRAKDISRNGLVSIFLRALEYYRGVLFLTTNRVQSFDRAFLSRIHVALHYRSLRDEDRERIWLNNFERLARDSAGSIHVSTAAQDFIWASRDVRSLNWNGREIRNAMQTSLALAENEAQENGSDKIIISEKHLRAVVQMSKAFKEYMDDDKFADEDDEDHVQF</sequence>